<dbReference type="VEuPathDB" id="VectorBase:AMEM009289"/>
<accession>A0A182V5P7</accession>
<evidence type="ECO:0000313" key="2">
    <source>
        <dbReference type="Proteomes" id="UP000075903"/>
    </source>
</evidence>
<protein>
    <submittedName>
        <fullName evidence="1">Uncharacterized protein</fullName>
    </submittedName>
</protein>
<keyword evidence="2" id="KW-1185">Reference proteome</keyword>
<sequence>MNQLIGTVRTRCGLFSAIYQPMFSSYRQPPAASIACGDRSVPAEPPASSYCTSGRAPGPCVRFDTFGSFTCGHTLQHAFLSGRYGCQVVPASWNSSPRLQPRPLLLAGAGGAAAGGAGAAATFGAVTKKKEES</sequence>
<evidence type="ECO:0000313" key="1">
    <source>
        <dbReference type="EnsemblMetazoa" id="AMEM009289-PA"/>
    </source>
</evidence>
<name>A0A182V5P7_ANOME</name>
<reference evidence="1" key="1">
    <citation type="submission" date="2020-05" db="UniProtKB">
        <authorList>
            <consortium name="EnsemblMetazoa"/>
        </authorList>
    </citation>
    <scope>IDENTIFICATION</scope>
    <source>
        <strain evidence="1">MAF</strain>
    </source>
</reference>
<proteinExistence type="predicted"/>
<dbReference type="Proteomes" id="UP000075903">
    <property type="component" value="Unassembled WGS sequence"/>
</dbReference>
<organism evidence="1 2">
    <name type="scientific">Anopheles merus</name>
    <name type="common">Mosquito</name>
    <dbReference type="NCBI Taxonomy" id="30066"/>
    <lineage>
        <taxon>Eukaryota</taxon>
        <taxon>Metazoa</taxon>
        <taxon>Ecdysozoa</taxon>
        <taxon>Arthropoda</taxon>
        <taxon>Hexapoda</taxon>
        <taxon>Insecta</taxon>
        <taxon>Pterygota</taxon>
        <taxon>Neoptera</taxon>
        <taxon>Endopterygota</taxon>
        <taxon>Diptera</taxon>
        <taxon>Nematocera</taxon>
        <taxon>Culicoidea</taxon>
        <taxon>Culicidae</taxon>
        <taxon>Anophelinae</taxon>
        <taxon>Anopheles</taxon>
    </lineage>
</organism>
<dbReference type="EnsemblMetazoa" id="AMEM009289-RA">
    <property type="protein sequence ID" value="AMEM009289-PA"/>
    <property type="gene ID" value="AMEM009289"/>
</dbReference>
<dbReference type="AlphaFoldDB" id="A0A182V5P7"/>